<dbReference type="GO" id="GO:0004190">
    <property type="term" value="F:aspartic-type endopeptidase activity"/>
    <property type="evidence" value="ECO:0007669"/>
    <property type="project" value="InterPro"/>
</dbReference>
<feature type="compositionally biased region" description="Acidic residues" evidence="1">
    <location>
        <begin position="372"/>
        <end position="387"/>
    </location>
</feature>
<evidence type="ECO:0000313" key="2">
    <source>
        <dbReference type="EMBL" id="GBG60322.1"/>
    </source>
</evidence>
<dbReference type="Pfam" id="PF13650">
    <property type="entry name" value="Asp_protease_2"/>
    <property type="match status" value="1"/>
</dbReference>
<dbReference type="Gramene" id="GBG60322">
    <property type="protein sequence ID" value="GBG60322"/>
    <property type="gene ID" value="CBR_g4278"/>
</dbReference>
<feature type="compositionally biased region" description="Gly residues" evidence="1">
    <location>
        <begin position="84"/>
        <end position="104"/>
    </location>
</feature>
<reference evidence="2 3" key="1">
    <citation type="journal article" date="2018" name="Cell">
        <title>The Chara Genome: Secondary Complexity and Implications for Plant Terrestrialization.</title>
        <authorList>
            <person name="Nishiyama T."/>
            <person name="Sakayama H."/>
            <person name="Vries J.D."/>
            <person name="Buschmann H."/>
            <person name="Saint-Marcoux D."/>
            <person name="Ullrich K.K."/>
            <person name="Haas F.B."/>
            <person name="Vanderstraeten L."/>
            <person name="Becker D."/>
            <person name="Lang D."/>
            <person name="Vosolsobe S."/>
            <person name="Rombauts S."/>
            <person name="Wilhelmsson P.K.I."/>
            <person name="Janitza P."/>
            <person name="Kern R."/>
            <person name="Heyl A."/>
            <person name="Rumpler F."/>
            <person name="Villalobos L.I.A.C."/>
            <person name="Clay J.M."/>
            <person name="Skokan R."/>
            <person name="Toyoda A."/>
            <person name="Suzuki Y."/>
            <person name="Kagoshima H."/>
            <person name="Schijlen E."/>
            <person name="Tajeshwar N."/>
            <person name="Catarino B."/>
            <person name="Hetherington A.J."/>
            <person name="Saltykova A."/>
            <person name="Bonnot C."/>
            <person name="Breuninger H."/>
            <person name="Symeonidi A."/>
            <person name="Radhakrishnan G.V."/>
            <person name="Van Nieuwerburgh F."/>
            <person name="Deforce D."/>
            <person name="Chang C."/>
            <person name="Karol K.G."/>
            <person name="Hedrich R."/>
            <person name="Ulvskov P."/>
            <person name="Glockner G."/>
            <person name="Delwiche C.F."/>
            <person name="Petrasek J."/>
            <person name="Van de Peer Y."/>
            <person name="Friml J."/>
            <person name="Beilby M."/>
            <person name="Dolan L."/>
            <person name="Kohara Y."/>
            <person name="Sugano S."/>
            <person name="Fujiyama A."/>
            <person name="Delaux P.-M."/>
            <person name="Quint M."/>
            <person name="TheiBen G."/>
            <person name="Hagemann M."/>
            <person name="Harholt J."/>
            <person name="Dunand C."/>
            <person name="Zachgo S."/>
            <person name="Langdale J."/>
            <person name="Maumus F."/>
            <person name="Straeten D.V.D."/>
            <person name="Gould S.B."/>
            <person name="Rensing S.A."/>
        </authorList>
    </citation>
    <scope>NUCLEOTIDE SEQUENCE [LARGE SCALE GENOMIC DNA]</scope>
    <source>
        <strain evidence="2 3">S276</strain>
    </source>
</reference>
<feature type="compositionally biased region" description="Basic and acidic residues" evidence="1">
    <location>
        <begin position="662"/>
        <end position="692"/>
    </location>
</feature>
<feature type="compositionally biased region" description="Polar residues" evidence="1">
    <location>
        <begin position="28"/>
        <end position="44"/>
    </location>
</feature>
<feature type="region of interest" description="Disordered" evidence="1">
    <location>
        <begin position="353"/>
        <end position="426"/>
    </location>
</feature>
<feature type="compositionally biased region" description="Basic and acidic residues" evidence="1">
    <location>
        <begin position="388"/>
        <end position="398"/>
    </location>
</feature>
<dbReference type="InterPro" id="IPR001969">
    <property type="entry name" value="Aspartic_peptidase_AS"/>
</dbReference>
<evidence type="ECO:0000313" key="3">
    <source>
        <dbReference type="Proteomes" id="UP000265515"/>
    </source>
</evidence>
<feature type="region of interest" description="Disordered" evidence="1">
    <location>
        <begin position="22"/>
        <end position="116"/>
    </location>
</feature>
<comment type="caution">
    <text evidence="2">The sequence shown here is derived from an EMBL/GenBank/DDBJ whole genome shotgun (WGS) entry which is preliminary data.</text>
</comment>
<dbReference type="EMBL" id="BFEA01000010">
    <property type="protein sequence ID" value="GBG60322.1"/>
    <property type="molecule type" value="Genomic_DNA"/>
</dbReference>
<feature type="region of interest" description="Disordered" evidence="1">
    <location>
        <begin position="580"/>
        <end position="692"/>
    </location>
</feature>
<accession>A0A388JRJ3</accession>
<feature type="compositionally biased region" description="Basic and acidic residues" evidence="1">
    <location>
        <begin position="617"/>
        <end position="654"/>
    </location>
</feature>
<dbReference type="Gene3D" id="2.40.70.10">
    <property type="entry name" value="Acid Proteases"/>
    <property type="match status" value="1"/>
</dbReference>
<dbReference type="GO" id="GO:0006508">
    <property type="term" value="P:proteolysis"/>
    <property type="evidence" value="ECO:0007669"/>
    <property type="project" value="InterPro"/>
</dbReference>
<gene>
    <name evidence="2" type="ORF">CBR_g4278</name>
</gene>
<feature type="compositionally biased region" description="Acidic residues" evidence="1">
    <location>
        <begin position="590"/>
        <end position="600"/>
    </location>
</feature>
<proteinExistence type="predicted"/>
<dbReference type="InterPro" id="IPR021109">
    <property type="entry name" value="Peptidase_aspartic_dom_sf"/>
</dbReference>
<dbReference type="SUPFAM" id="SSF50630">
    <property type="entry name" value="Acid proteases"/>
    <property type="match status" value="1"/>
</dbReference>
<name>A0A388JRJ3_CHABU</name>
<sequence>MGPPMGAWPGYFPIGSWPTQGPYPMLPHNQNLGGDQNTGQLQLTGQNQPGSSRQGGQNQNRSQGQGQGQGHRRGRNAGRNQGPGERGVGNRGSGYQGGNWGQLQGGANPVGQEYQQGYGRGYDQGYGRGFRRGNGSWNGQGFGRGWIDYNECICTQCGIKGHTVKRCHVRKLDERDGLITSNIDGEVFDRTGRPIDPEIPGGTRKEALHIATLGPNTPEMFRMWQGKEGSVVRVEDVTELEEKLSRMRIKESKEEVPLVEEEAEEDDVRINVRDTFDRMEDLVNKMQRLHLRLQGICEEAGEEGAGFPKVFTMGRGGLGDGPNEPNPRMLRANMAAKNSGGQRSVRGTILFATRRPAEENPSKEQAQTSQPAEEEPPIMVEGDEDEDEKIREEKERQAKIRAKRRKGEVKEGRSKNDEAPSKKRKYQTSIEEGVDLEGLVNKLLEDHNELLNLKEILASAPKLREMVKARLSRQRVASVRMGDLIPKEANWSVAESKMDWKFVGTGSIDVMIKGKMCPGMVDTGAEMSIINGETAVKLGLEVDENDCGFLNGVSGKTGYTGVASNVVIEIERVKILRVAPNSSSNGSDQAEGDELKEEEAAEGRKKSMGASVVPRKIKTEEKRPIEIGRNEAQERKSEKEGGVKKAGEGKRIQEGGKAPKVKRTEEEGPIGDREREEMSGIRKKENERDAQVEKLMRDMKEMRKEVKELKKEKEE</sequence>
<keyword evidence="3" id="KW-1185">Reference proteome</keyword>
<feature type="compositionally biased region" description="Basic and acidic residues" evidence="1">
    <location>
        <begin position="408"/>
        <end position="421"/>
    </location>
</feature>
<protein>
    <recommendedName>
        <fullName evidence="4">CCHC-type domain-containing protein</fullName>
    </recommendedName>
</protein>
<feature type="compositionally biased region" description="Low complexity" evidence="1">
    <location>
        <begin position="45"/>
        <end position="64"/>
    </location>
</feature>
<organism evidence="2 3">
    <name type="scientific">Chara braunii</name>
    <name type="common">Braun's stonewort</name>
    <dbReference type="NCBI Taxonomy" id="69332"/>
    <lineage>
        <taxon>Eukaryota</taxon>
        <taxon>Viridiplantae</taxon>
        <taxon>Streptophyta</taxon>
        <taxon>Charophyceae</taxon>
        <taxon>Charales</taxon>
        <taxon>Characeae</taxon>
        <taxon>Chara</taxon>
    </lineage>
</organism>
<evidence type="ECO:0008006" key="4">
    <source>
        <dbReference type="Google" id="ProtNLM"/>
    </source>
</evidence>
<evidence type="ECO:0000256" key="1">
    <source>
        <dbReference type="SAM" id="MobiDB-lite"/>
    </source>
</evidence>
<dbReference type="Proteomes" id="UP000265515">
    <property type="component" value="Unassembled WGS sequence"/>
</dbReference>
<dbReference type="AlphaFoldDB" id="A0A388JRJ3"/>
<dbReference type="PROSITE" id="PS00141">
    <property type="entry name" value="ASP_PROTEASE"/>
    <property type="match status" value="1"/>
</dbReference>